<evidence type="ECO:0000313" key="2">
    <source>
        <dbReference type="Proteomes" id="UP000626109"/>
    </source>
</evidence>
<gene>
    <name evidence="1" type="ORF">PGLA2088_LOCUS14470</name>
</gene>
<proteinExistence type="predicted"/>
<dbReference type="EMBL" id="CAJNNW010017668">
    <property type="protein sequence ID" value="CAE8661321.1"/>
    <property type="molecule type" value="Genomic_DNA"/>
</dbReference>
<dbReference type="SUPFAM" id="SSF47473">
    <property type="entry name" value="EF-hand"/>
    <property type="match status" value="1"/>
</dbReference>
<dbReference type="InterPro" id="IPR011992">
    <property type="entry name" value="EF-hand-dom_pair"/>
</dbReference>
<sequence>MNLQRFELFKVCRQFGWKGDVRALWQALDNDSCGTASLEELDPKCARQLACFKYWAENNFGSKPALAMWKAIDRRSKTRLSHEQFIRELHNLGFEDRGVKTLTYWLDWQAKKCICFEDIQFLDTWKPPAWLVAEPDPDAAQKM</sequence>
<reference evidence="1" key="1">
    <citation type="submission" date="2021-02" db="EMBL/GenBank/DDBJ databases">
        <authorList>
            <person name="Dougan E. K."/>
            <person name="Rhodes N."/>
            <person name="Thang M."/>
            <person name="Chan C."/>
        </authorList>
    </citation>
    <scope>NUCLEOTIDE SEQUENCE</scope>
</reference>
<feature type="non-terminal residue" evidence="1">
    <location>
        <position position="1"/>
    </location>
</feature>
<dbReference type="Proteomes" id="UP000626109">
    <property type="component" value="Unassembled WGS sequence"/>
</dbReference>
<comment type="caution">
    <text evidence="1">The sequence shown here is derived from an EMBL/GenBank/DDBJ whole genome shotgun (WGS) entry which is preliminary data.</text>
</comment>
<evidence type="ECO:0000313" key="1">
    <source>
        <dbReference type="EMBL" id="CAE8661321.1"/>
    </source>
</evidence>
<name>A0A813IU09_POLGL</name>
<protein>
    <submittedName>
        <fullName evidence="1">Uncharacterized protein</fullName>
    </submittedName>
</protein>
<accession>A0A813IU09</accession>
<dbReference type="AlphaFoldDB" id="A0A813IU09"/>
<organism evidence="1 2">
    <name type="scientific">Polarella glacialis</name>
    <name type="common">Dinoflagellate</name>
    <dbReference type="NCBI Taxonomy" id="89957"/>
    <lineage>
        <taxon>Eukaryota</taxon>
        <taxon>Sar</taxon>
        <taxon>Alveolata</taxon>
        <taxon>Dinophyceae</taxon>
        <taxon>Suessiales</taxon>
        <taxon>Suessiaceae</taxon>
        <taxon>Polarella</taxon>
    </lineage>
</organism>